<evidence type="ECO:0000256" key="5">
    <source>
        <dbReference type="ARBA" id="ARBA00022695"/>
    </source>
</evidence>
<dbReference type="Gene3D" id="1.10.287.260">
    <property type="match status" value="1"/>
</dbReference>
<evidence type="ECO:0000256" key="1">
    <source>
        <dbReference type="ARBA" id="ARBA00009493"/>
    </source>
</evidence>
<dbReference type="RefSeq" id="YP_009807906.1">
    <property type="nucleotide sequence ID" value="NC_048030.1"/>
</dbReference>
<evidence type="ECO:0000256" key="7">
    <source>
        <dbReference type="ARBA" id="ARBA00048552"/>
    </source>
</evidence>
<sequence length="584" mass="67690">YIRKGRSNRIAAYPLLQPCFDKPRPWTSINDGGYYTKRLQTRAIKTTDRDSIKRLQEENLSTSLKALTLASQTAWTVNKFVLEILVYCWEERIEVGSLIDRELAELPTKPLDIDTNPDSRKEWRYLASLIHDMNAHNKSKRYQILSMIDTAQKYSDEKFFHVYQFDWTGRMYPVTAHFHPQGNDIARGLHIFHKGAAINNKKQLNWLAIAGANHWGLNKESYEERLEWAYIAGTDLALQIYDDPIAHVDIWGKAKEPWQFLGWCKEWAEYQRDGWGYVSHHVCCLDGTNNGYQHIAGLTGNQHLANKVNLQNVNKPQDLYAQILEVLLQELEKDDKPEAKEWLEIKDKLTRKFIKKPVLMVPYNSTTFGIANYIEKYFVNENISMAKNFQNNFYLAHMIEHSVKSVTPESPLLLKHLATIARCFNKENKPIRWHSPSGFLIEQNYYVNQSKRIKSKISNSTIYLNLAETDKTKVDKRKQHQGFPSNYIHSLDAAHCHLSLVAASKKGLDQFCIIHDCYGSPASELETLIQCVKQSFYDIYSDNNLDNLYHQAVQQLSETKDLPKALRMGEFDITDVLNAPYIFT</sequence>
<dbReference type="Pfam" id="PF00940">
    <property type="entry name" value="RNA_pol"/>
    <property type="match status" value="1"/>
</dbReference>
<dbReference type="InterPro" id="IPR037159">
    <property type="entry name" value="RNA_POL_N_sf"/>
</dbReference>
<dbReference type="SUPFAM" id="SSF56672">
    <property type="entry name" value="DNA/RNA polymerases"/>
    <property type="match status" value="1"/>
</dbReference>
<feature type="domain" description="DNA-directed RNA polymerase C-terminal" evidence="8">
    <location>
        <begin position="201"/>
        <end position="560"/>
    </location>
</feature>
<dbReference type="InterPro" id="IPR046950">
    <property type="entry name" value="DNA-dir_Rpol_C_phage-type"/>
</dbReference>
<accession>D6PFP1</accession>
<dbReference type="EC" id="2.7.7.6" evidence="2"/>
<keyword evidence="6" id="KW-0804">Transcription</keyword>
<reference evidence="9 10" key="1">
    <citation type="journal article" date="2010" name="ISME J.">
        <title>Metagenome of the Mediterranean deep chlorophyll maximum studied by direct and fosmid library 454 pyrosequencing.</title>
        <authorList>
            <person name="Ghai R."/>
            <person name="Martin-Cuadrado A.B."/>
            <person name="Molto A.G."/>
            <person name="Heredia I.G."/>
            <person name="Cabrera R."/>
            <person name="Martin J."/>
            <person name="Verdu M."/>
            <person name="Deschamps P."/>
            <person name="Moreira D."/>
            <person name="Lopez-Garcia P."/>
            <person name="Mira A."/>
            <person name="Rodriguez-Valera F."/>
        </authorList>
    </citation>
    <scope>NUCLEOTIDE SEQUENCE [LARGE SCALE GENOMIC DNA]</scope>
</reference>
<dbReference type="InterPro" id="IPR024075">
    <property type="entry name" value="DNA-dir_RNA_pol_helix_hairp_sf"/>
</dbReference>
<proteinExistence type="inferred from homology"/>
<name>D6PFP1_9CAUD</name>
<organism evidence="9 10">
    <name type="scientific">uncultured phage MedDCM-OCT-S08-C159</name>
    <dbReference type="NCBI Taxonomy" id="743571"/>
    <lineage>
        <taxon>Viruses</taxon>
        <taxon>Duplodnaviria</taxon>
        <taxon>Heunggongvirae</taxon>
        <taxon>Uroviricota</taxon>
        <taxon>Caudoviricetes</taxon>
        <taxon>Autographivirales</taxon>
        <taxon>Jalkavirus</taxon>
        <taxon>Jalkavirus S08C159</taxon>
    </lineage>
</organism>
<dbReference type="PANTHER" id="PTHR10102">
    <property type="entry name" value="DNA-DIRECTED RNA POLYMERASE, MITOCHONDRIAL"/>
    <property type="match status" value="1"/>
</dbReference>
<evidence type="ECO:0000256" key="2">
    <source>
        <dbReference type="ARBA" id="ARBA00012418"/>
    </source>
</evidence>
<evidence type="ECO:0000313" key="10">
    <source>
        <dbReference type="Proteomes" id="UP000528467"/>
    </source>
</evidence>
<dbReference type="InterPro" id="IPR043502">
    <property type="entry name" value="DNA/RNA_pol_sf"/>
</dbReference>
<protein>
    <recommendedName>
        <fullName evidence="2">DNA-directed RNA polymerase</fullName>
        <ecNumber evidence="2">2.7.7.6</ecNumber>
    </recommendedName>
</protein>
<feature type="non-terminal residue" evidence="9">
    <location>
        <position position="1"/>
    </location>
</feature>
<evidence type="ECO:0000256" key="3">
    <source>
        <dbReference type="ARBA" id="ARBA00022478"/>
    </source>
</evidence>
<evidence type="ECO:0000259" key="8">
    <source>
        <dbReference type="Pfam" id="PF00940"/>
    </source>
</evidence>
<evidence type="ECO:0000313" key="9">
    <source>
        <dbReference type="EMBL" id="ADD94542.1"/>
    </source>
</evidence>
<dbReference type="KEGG" id="vg:54998796"/>
<keyword evidence="4" id="KW-0808">Transferase</keyword>
<evidence type="ECO:0000256" key="4">
    <source>
        <dbReference type="ARBA" id="ARBA00022679"/>
    </source>
</evidence>
<dbReference type="InterPro" id="IPR002092">
    <property type="entry name" value="DNA-dir_Rpol_phage-type"/>
</dbReference>
<dbReference type="GO" id="GO:0003899">
    <property type="term" value="F:DNA-directed RNA polymerase activity"/>
    <property type="evidence" value="ECO:0007669"/>
    <property type="project" value="UniProtKB-EC"/>
</dbReference>
<comment type="similarity">
    <text evidence="1">Belongs to the phage and mitochondrial RNA polymerase family.</text>
</comment>
<keyword evidence="10" id="KW-1185">Reference proteome</keyword>
<dbReference type="GO" id="GO:0006351">
    <property type="term" value="P:DNA-templated transcription"/>
    <property type="evidence" value="ECO:0007669"/>
    <property type="project" value="InterPro"/>
</dbReference>
<dbReference type="EMBL" id="GU943031">
    <property type="protein sequence ID" value="ADD94542.1"/>
    <property type="molecule type" value="Genomic_DNA"/>
</dbReference>
<evidence type="ECO:0000256" key="6">
    <source>
        <dbReference type="ARBA" id="ARBA00023163"/>
    </source>
</evidence>
<dbReference type="PANTHER" id="PTHR10102:SF0">
    <property type="entry name" value="DNA-DIRECTED RNA POLYMERASE, MITOCHONDRIAL"/>
    <property type="match status" value="1"/>
</dbReference>
<dbReference type="GeneID" id="54998796"/>
<keyword evidence="5" id="KW-0548">Nucleotidyltransferase</keyword>
<dbReference type="Gene3D" id="1.10.1320.10">
    <property type="entry name" value="DNA-directed RNA polymerase, N-terminal domain"/>
    <property type="match status" value="1"/>
</dbReference>
<comment type="catalytic activity">
    <reaction evidence="7">
        <text>RNA(n) + a ribonucleoside 5'-triphosphate = RNA(n+1) + diphosphate</text>
        <dbReference type="Rhea" id="RHEA:21248"/>
        <dbReference type="Rhea" id="RHEA-COMP:14527"/>
        <dbReference type="Rhea" id="RHEA-COMP:17342"/>
        <dbReference type="ChEBI" id="CHEBI:33019"/>
        <dbReference type="ChEBI" id="CHEBI:61557"/>
        <dbReference type="ChEBI" id="CHEBI:140395"/>
        <dbReference type="EC" id="2.7.7.6"/>
    </reaction>
</comment>
<dbReference type="Gene3D" id="1.10.150.20">
    <property type="entry name" value="5' to 3' exonuclease, C-terminal subdomain"/>
    <property type="match status" value="1"/>
</dbReference>
<dbReference type="GO" id="GO:0000428">
    <property type="term" value="C:DNA-directed RNA polymerase complex"/>
    <property type="evidence" value="ECO:0007669"/>
    <property type="project" value="UniProtKB-KW"/>
</dbReference>
<dbReference type="Proteomes" id="UP000528467">
    <property type="component" value="Segment"/>
</dbReference>
<dbReference type="Gene3D" id="1.10.287.280">
    <property type="match status" value="1"/>
</dbReference>
<keyword evidence="3" id="KW-0240">DNA-directed RNA polymerase</keyword>
<dbReference type="GO" id="GO:0003677">
    <property type="term" value="F:DNA binding"/>
    <property type="evidence" value="ECO:0007669"/>
    <property type="project" value="InterPro"/>
</dbReference>